<dbReference type="GO" id="GO:0008710">
    <property type="term" value="F:8-amino-7-oxononanoate synthase activity"/>
    <property type="evidence" value="ECO:0007669"/>
    <property type="project" value="UniProtKB-EC"/>
</dbReference>
<evidence type="ECO:0000256" key="12">
    <source>
        <dbReference type="RuleBase" id="RU003693"/>
    </source>
</evidence>
<dbReference type="PANTHER" id="PTHR13693">
    <property type="entry name" value="CLASS II AMINOTRANSFERASE/8-AMINO-7-OXONONANOATE SYNTHASE"/>
    <property type="match status" value="1"/>
</dbReference>
<evidence type="ECO:0000256" key="1">
    <source>
        <dbReference type="ARBA" id="ARBA00001933"/>
    </source>
</evidence>
<keyword evidence="6 14" id="KW-0808">Transferase</keyword>
<protein>
    <recommendedName>
        <fullName evidence="5">8-amino-7-oxononanoate synthase</fullName>
        <ecNumber evidence="5">2.3.1.47</ecNumber>
    </recommendedName>
    <alternativeName>
        <fullName evidence="9">7-keto-8-amino-pelargonic acid synthase</fullName>
    </alternativeName>
    <alternativeName>
        <fullName evidence="10">8-amino-7-ketopelargonate synthase</fullName>
    </alternativeName>
</protein>
<dbReference type="SUPFAM" id="SSF53383">
    <property type="entry name" value="PLP-dependent transferases"/>
    <property type="match status" value="1"/>
</dbReference>
<evidence type="ECO:0000259" key="13">
    <source>
        <dbReference type="Pfam" id="PF00155"/>
    </source>
</evidence>
<evidence type="ECO:0000313" key="14">
    <source>
        <dbReference type="EMBL" id="XDK24215.1"/>
    </source>
</evidence>
<dbReference type="GO" id="GO:0030170">
    <property type="term" value="F:pyridoxal phosphate binding"/>
    <property type="evidence" value="ECO:0007669"/>
    <property type="project" value="InterPro"/>
</dbReference>
<comment type="cofactor">
    <cofactor evidence="1 12">
        <name>pyridoxal 5'-phosphate</name>
        <dbReference type="ChEBI" id="CHEBI:597326"/>
    </cofactor>
</comment>
<evidence type="ECO:0000256" key="6">
    <source>
        <dbReference type="ARBA" id="ARBA00022679"/>
    </source>
</evidence>
<accession>A0AB39HCB6</accession>
<dbReference type="Gene3D" id="3.40.640.10">
    <property type="entry name" value="Type I PLP-dependent aspartate aminotransferase-like (Major domain)"/>
    <property type="match status" value="1"/>
</dbReference>
<evidence type="ECO:0000256" key="11">
    <source>
        <dbReference type="ARBA" id="ARBA00047715"/>
    </source>
</evidence>
<dbReference type="InterPro" id="IPR004839">
    <property type="entry name" value="Aminotransferase_I/II_large"/>
</dbReference>
<dbReference type="EC" id="2.3.1.47" evidence="5"/>
<keyword evidence="7" id="KW-0093">Biotin biosynthesis</keyword>
<dbReference type="InterPro" id="IPR015422">
    <property type="entry name" value="PyrdxlP-dep_Trfase_small"/>
</dbReference>
<name>A0AB39HCB6_9VIBR</name>
<gene>
    <name evidence="14" type="ORF">AB0763_08230</name>
</gene>
<dbReference type="InterPro" id="IPR015421">
    <property type="entry name" value="PyrdxlP-dep_Trfase_major"/>
</dbReference>
<sequence length="383" mass="42212">MPHFKTRIIEQLAKRSEQGLTRQLVAKLAGNQVILEQGGQRYINFSSNDYLGLANEAALVRAWQQGLTLYGCGSAASPIVTGYSPAHQELSEQLCDWLGYDSAVLFNSGFSANQALLMTLLRRGDVCLQDKLNHASLIEASLATPAKTLRFRHNDTKHLALLLDKTAPAPTLLITEGVFSMDGDRAPLVDIERQRQAYDEVVTVIDDAHGIGVVGEQGKGSSHDMGVRADFLVVTFGKAFGLSGAAILCDRTYGDYLVQFAKHHVYSTALPPAQAYTLTHALALIKSQDWRRDKLRALCHLYDQHLNNEAGYVHTESAIKPFLIPDLNRLQAIVSRLQQHGLWVSAIRPPTVPPNGGRLRITLTANHTREQVMALVSCLKLHH</sequence>
<dbReference type="Pfam" id="PF00155">
    <property type="entry name" value="Aminotran_1_2"/>
    <property type="match status" value="1"/>
</dbReference>
<dbReference type="EMBL" id="CP162601">
    <property type="protein sequence ID" value="XDK24215.1"/>
    <property type="molecule type" value="Genomic_DNA"/>
</dbReference>
<comment type="subunit">
    <text evidence="4">Homodimer.</text>
</comment>
<evidence type="ECO:0000256" key="5">
    <source>
        <dbReference type="ARBA" id="ARBA00013187"/>
    </source>
</evidence>
<dbReference type="Gene3D" id="3.90.1150.10">
    <property type="entry name" value="Aspartate Aminotransferase, domain 1"/>
    <property type="match status" value="1"/>
</dbReference>
<dbReference type="AlphaFoldDB" id="A0AB39HCB6"/>
<dbReference type="KEGG" id="vih:AB0763_08230"/>
<dbReference type="PROSITE" id="PS00599">
    <property type="entry name" value="AA_TRANSFER_CLASS_2"/>
    <property type="match status" value="1"/>
</dbReference>
<keyword evidence="8 12" id="KW-0663">Pyridoxal phosphate</keyword>
<evidence type="ECO:0000256" key="10">
    <source>
        <dbReference type="ARBA" id="ARBA00033381"/>
    </source>
</evidence>
<comment type="pathway">
    <text evidence="2">Cofactor biosynthesis; biotin biosynthesis.</text>
</comment>
<evidence type="ECO:0000256" key="8">
    <source>
        <dbReference type="ARBA" id="ARBA00022898"/>
    </source>
</evidence>
<organism evidence="14">
    <name type="scientific">Vibrio sp. HB236076</name>
    <dbReference type="NCBI Taxonomy" id="3232307"/>
    <lineage>
        <taxon>Bacteria</taxon>
        <taxon>Pseudomonadati</taxon>
        <taxon>Pseudomonadota</taxon>
        <taxon>Gammaproteobacteria</taxon>
        <taxon>Vibrionales</taxon>
        <taxon>Vibrionaceae</taxon>
        <taxon>Vibrio</taxon>
    </lineage>
</organism>
<evidence type="ECO:0000256" key="7">
    <source>
        <dbReference type="ARBA" id="ARBA00022756"/>
    </source>
</evidence>
<evidence type="ECO:0000256" key="9">
    <source>
        <dbReference type="ARBA" id="ARBA00032610"/>
    </source>
</evidence>
<reference evidence="14" key="1">
    <citation type="submission" date="2024-07" db="EMBL/GenBank/DDBJ databases">
        <title>Genome Analysis of a Potential Novel Vibrio Species Secreting pH- and Thermo-stable Alginate Lyase and its Application in Producing Alginate Oligosaccharides.</title>
        <authorList>
            <person name="Huang H."/>
            <person name="Bao K."/>
        </authorList>
    </citation>
    <scope>NUCLEOTIDE SEQUENCE</scope>
    <source>
        <strain evidence="14">HB236076</strain>
    </source>
</reference>
<keyword evidence="14" id="KW-0012">Acyltransferase</keyword>
<dbReference type="RefSeq" id="WP_306100274.1">
    <property type="nucleotide sequence ID" value="NZ_CP162601.1"/>
</dbReference>
<evidence type="ECO:0000256" key="2">
    <source>
        <dbReference type="ARBA" id="ARBA00004746"/>
    </source>
</evidence>
<dbReference type="PANTHER" id="PTHR13693:SF100">
    <property type="entry name" value="8-AMINO-7-OXONONANOATE SYNTHASE"/>
    <property type="match status" value="1"/>
</dbReference>
<comment type="catalytic activity">
    <reaction evidence="11">
        <text>6-carboxyhexanoyl-[ACP] + L-alanine + H(+) = (8S)-8-amino-7-oxononanoate + holo-[ACP] + CO2</text>
        <dbReference type="Rhea" id="RHEA:42288"/>
        <dbReference type="Rhea" id="RHEA-COMP:9685"/>
        <dbReference type="Rhea" id="RHEA-COMP:9955"/>
        <dbReference type="ChEBI" id="CHEBI:15378"/>
        <dbReference type="ChEBI" id="CHEBI:16526"/>
        <dbReference type="ChEBI" id="CHEBI:57972"/>
        <dbReference type="ChEBI" id="CHEBI:64479"/>
        <dbReference type="ChEBI" id="CHEBI:78846"/>
        <dbReference type="ChEBI" id="CHEBI:149468"/>
        <dbReference type="EC" id="2.3.1.47"/>
    </reaction>
</comment>
<evidence type="ECO:0000256" key="4">
    <source>
        <dbReference type="ARBA" id="ARBA00011738"/>
    </source>
</evidence>
<proteinExistence type="inferred from homology"/>
<comment type="similarity">
    <text evidence="3">Belongs to the class-II pyridoxal-phosphate-dependent aminotransferase family. BioF subfamily.</text>
</comment>
<dbReference type="InterPro" id="IPR001917">
    <property type="entry name" value="Aminotrans_II_pyridoxalP_BS"/>
</dbReference>
<feature type="domain" description="Aminotransferase class I/classII large" evidence="13">
    <location>
        <begin position="42"/>
        <end position="377"/>
    </location>
</feature>
<dbReference type="GO" id="GO:0009102">
    <property type="term" value="P:biotin biosynthetic process"/>
    <property type="evidence" value="ECO:0007669"/>
    <property type="project" value="UniProtKB-KW"/>
</dbReference>
<dbReference type="InterPro" id="IPR015424">
    <property type="entry name" value="PyrdxlP-dep_Trfase"/>
</dbReference>
<evidence type="ECO:0000256" key="3">
    <source>
        <dbReference type="ARBA" id="ARBA00010008"/>
    </source>
</evidence>
<dbReference type="InterPro" id="IPR050087">
    <property type="entry name" value="AON_synthase_class-II"/>
</dbReference>